<sequence>MTARHARIAVTSVLPRVYTARRGGEVYHSNAPPSSHPVDPRHWTPPISFSYVVNPEPQQDWFGVTSLTAVRRVVGGEMSERMLQAAERRLNPEAGGG</sequence>
<evidence type="ECO:0000313" key="2">
    <source>
        <dbReference type="Proteomes" id="UP001469553"/>
    </source>
</evidence>
<keyword evidence="2" id="KW-1185">Reference proteome</keyword>
<organism evidence="1 2">
    <name type="scientific">Ameca splendens</name>
    <dbReference type="NCBI Taxonomy" id="208324"/>
    <lineage>
        <taxon>Eukaryota</taxon>
        <taxon>Metazoa</taxon>
        <taxon>Chordata</taxon>
        <taxon>Craniata</taxon>
        <taxon>Vertebrata</taxon>
        <taxon>Euteleostomi</taxon>
        <taxon>Actinopterygii</taxon>
        <taxon>Neopterygii</taxon>
        <taxon>Teleostei</taxon>
        <taxon>Neoteleostei</taxon>
        <taxon>Acanthomorphata</taxon>
        <taxon>Ovalentaria</taxon>
        <taxon>Atherinomorphae</taxon>
        <taxon>Cyprinodontiformes</taxon>
        <taxon>Goodeidae</taxon>
        <taxon>Ameca</taxon>
    </lineage>
</organism>
<comment type="caution">
    <text evidence="1">The sequence shown here is derived from an EMBL/GenBank/DDBJ whole genome shotgun (WGS) entry which is preliminary data.</text>
</comment>
<gene>
    <name evidence="1" type="ORF">AMECASPLE_012022</name>
</gene>
<proteinExistence type="predicted"/>
<name>A0ABV1AAE6_9TELE</name>
<protein>
    <submittedName>
        <fullName evidence="1">Uncharacterized protein</fullName>
    </submittedName>
</protein>
<evidence type="ECO:0000313" key="1">
    <source>
        <dbReference type="EMBL" id="MEQ2314418.1"/>
    </source>
</evidence>
<accession>A0ABV1AAE6</accession>
<dbReference type="Proteomes" id="UP001469553">
    <property type="component" value="Unassembled WGS sequence"/>
</dbReference>
<reference evidence="1 2" key="1">
    <citation type="submission" date="2021-06" db="EMBL/GenBank/DDBJ databases">
        <authorList>
            <person name="Palmer J.M."/>
        </authorList>
    </citation>
    <scope>NUCLEOTIDE SEQUENCE [LARGE SCALE GENOMIC DNA]</scope>
    <source>
        <strain evidence="1 2">AS_MEX2019</strain>
        <tissue evidence="1">Muscle</tissue>
    </source>
</reference>
<dbReference type="EMBL" id="JAHRIP010085381">
    <property type="protein sequence ID" value="MEQ2314418.1"/>
    <property type="molecule type" value="Genomic_DNA"/>
</dbReference>